<gene>
    <name evidence="3" type="ORF">A2Z86_03945</name>
</gene>
<protein>
    <recommendedName>
        <fullName evidence="2">NIPSNAP domain-containing protein</fullName>
    </recommendedName>
</protein>
<dbReference type="InterPro" id="IPR012577">
    <property type="entry name" value="NIPSNAP"/>
</dbReference>
<keyword evidence="1" id="KW-0732">Signal</keyword>
<dbReference type="AlphaFoldDB" id="A0A1F5YIB5"/>
<evidence type="ECO:0000313" key="4">
    <source>
        <dbReference type="Proteomes" id="UP000176992"/>
    </source>
</evidence>
<reference evidence="3 4" key="1">
    <citation type="journal article" date="2016" name="Nat. Commun.">
        <title>Thousands of microbial genomes shed light on interconnected biogeochemical processes in an aquifer system.</title>
        <authorList>
            <person name="Anantharaman K."/>
            <person name="Brown C.T."/>
            <person name="Hug L.A."/>
            <person name="Sharon I."/>
            <person name="Castelle C.J."/>
            <person name="Probst A.J."/>
            <person name="Thomas B.C."/>
            <person name="Singh A."/>
            <person name="Wilkins M.J."/>
            <person name="Karaoz U."/>
            <person name="Brodie E.L."/>
            <person name="Williams K.H."/>
            <person name="Hubbard S.S."/>
            <person name="Banfield J.F."/>
        </authorList>
    </citation>
    <scope>NUCLEOTIDE SEQUENCE [LARGE SCALE GENOMIC DNA]</scope>
</reference>
<dbReference type="SUPFAM" id="SSF54909">
    <property type="entry name" value="Dimeric alpha+beta barrel"/>
    <property type="match status" value="2"/>
</dbReference>
<accession>A0A1F5YIB5</accession>
<dbReference type="Gene3D" id="3.30.70.100">
    <property type="match status" value="2"/>
</dbReference>
<sequence length="268" mass="29957">MKRREMLAAASGFAAAVLPGAALAQGVGSKMDAGRQIIDLRKYYLPVGPKKERFNDFLRDAAIPALNRLGVKPVGVFIVLYGANVPSPTLYILLPYDSLEAWSAAKERLAVDTIFLEAGAPVLDCPILDPAFLRAESTLLRAFKNMPTVETPPQTAGNKPRLFEMRTYESHSVKAGMKKIEMFNEGGEIEIFRRTSLNPVFFGETLTGTQMPSLTYMLCHDNMETRDANWGKFAQDPDWLKLREMEKYKDTVSNITDIILRPTDYSQI</sequence>
<feature type="signal peptide" evidence="1">
    <location>
        <begin position="1"/>
        <end position="24"/>
    </location>
</feature>
<dbReference type="Proteomes" id="UP000176992">
    <property type="component" value="Unassembled WGS sequence"/>
</dbReference>
<feature type="domain" description="NIPSNAP" evidence="2">
    <location>
        <begin position="163"/>
        <end position="267"/>
    </location>
</feature>
<dbReference type="EMBL" id="MFIV01000011">
    <property type="protein sequence ID" value="OGF99792.1"/>
    <property type="molecule type" value="Genomic_DNA"/>
</dbReference>
<dbReference type="Pfam" id="PF07978">
    <property type="entry name" value="NIPSNAP"/>
    <property type="match status" value="1"/>
</dbReference>
<feature type="chain" id="PRO_5009522479" description="NIPSNAP domain-containing protein" evidence="1">
    <location>
        <begin position="25"/>
        <end position="268"/>
    </location>
</feature>
<evidence type="ECO:0000313" key="3">
    <source>
        <dbReference type="EMBL" id="OGF99792.1"/>
    </source>
</evidence>
<proteinExistence type="predicted"/>
<name>A0A1F5YIB5_9BACT</name>
<comment type="caution">
    <text evidence="3">The sequence shown here is derived from an EMBL/GenBank/DDBJ whole genome shotgun (WGS) entry which is preliminary data.</text>
</comment>
<dbReference type="InterPro" id="IPR011008">
    <property type="entry name" value="Dimeric_a/b-barrel"/>
</dbReference>
<evidence type="ECO:0000256" key="1">
    <source>
        <dbReference type="SAM" id="SignalP"/>
    </source>
</evidence>
<evidence type="ECO:0000259" key="2">
    <source>
        <dbReference type="Pfam" id="PF07978"/>
    </source>
</evidence>
<organism evidence="3 4">
    <name type="scientific">Candidatus Glassbacteria bacterium GWA2_58_10</name>
    <dbReference type="NCBI Taxonomy" id="1817865"/>
    <lineage>
        <taxon>Bacteria</taxon>
        <taxon>Candidatus Glassiibacteriota</taxon>
    </lineage>
</organism>